<comment type="similarity">
    <text evidence="1">Belongs to the thioesterase PaaI family.</text>
</comment>
<evidence type="ECO:0000313" key="4">
    <source>
        <dbReference type="EMBL" id="TDT33655.1"/>
    </source>
</evidence>
<dbReference type="Proteomes" id="UP000295371">
    <property type="component" value="Unassembled WGS sequence"/>
</dbReference>
<keyword evidence="2" id="KW-0378">Hydrolase</keyword>
<organism evidence="4 5">
    <name type="scientific">Naumannella halotolerans</name>
    <dbReference type="NCBI Taxonomy" id="993414"/>
    <lineage>
        <taxon>Bacteria</taxon>
        <taxon>Bacillati</taxon>
        <taxon>Actinomycetota</taxon>
        <taxon>Actinomycetes</taxon>
        <taxon>Propionibacteriales</taxon>
        <taxon>Propionibacteriaceae</taxon>
        <taxon>Naumannella</taxon>
    </lineage>
</organism>
<dbReference type="InterPro" id="IPR029069">
    <property type="entry name" value="HotDog_dom_sf"/>
</dbReference>
<keyword evidence="5" id="KW-1185">Reference proteome</keyword>
<dbReference type="CDD" id="cd03443">
    <property type="entry name" value="PaaI_thioesterase"/>
    <property type="match status" value="1"/>
</dbReference>
<dbReference type="AlphaFoldDB" id="A0A4R7J8M0"/>
<proteinExistence type="inferred from homology"/>
<dbReference type="InterPro" id="IPR003736">
    <property type="entry name" value="PAAI_dom"/>
</dbReference>
<dbReference type="Pfam" id="PF03061">
    <property type="entry name" value="4HBT"/>
    <property type="match status" value="1"/>
</dbReference>
<evidence type="ECO:0000256" key="1">
    <source>
        <dbReference type="ARBA" id="ARBA00008324"/>
    </source>
</evidence>
<protein>
    <submittedName>
        <fullName evidence="4">Uncharacterized protein (TIGR00369 family)</fullName>
    </submittedName>
</protein>
<name>A0A4R7J8M0_9ACTN</name>
<dbReference type="InterPro" id="IPR006683">
    <property type="entry name" value="Thioestr_dom"/>
</dbReference>
<evidence type="ECO:0000256" key="2">
    <source>
        <dbReference type="ARBA" id="ARBA00022801"/>
    </source>
</evidence>
<dbReference type="PANTHER" id="PTHR43240">
    <property type="entry name" value="1,4-DIHYDROXY-2-NAPHTHOYL-COA THIOESTERASE 1"/>
    <property type="match status" value="1"/>
</dbReference>
<gene>
    <name evidence="4" type="ORF">CLV29_1279</name>
</gene>
<dbReference type="SUPFAM" id="SSF54637">
    <property type="entry name" value="Thioesterase/thiol ester dehydrase-isomerase"/>
    <property type="match status" value="1"/>
</dbReference>
<dbReference type="Gene3D" id="3.10.129.10">
    <property type="entry name" value="Hotdog Thioesterase"/>
    <property type="match status" value="1"/>
</dbReference>
<dbReference type="NCBIfam" id="TIGR00369">
    <property type="entry name" value="unchar_dom_1"/>
    <property type="match status" value="1"/>
</dbReference>
<sequence>MQVYGVRMSTQDDEVIESEFMRATGLVMTEITATKVTGYAELGPRQHQPHGIVHGGVYCAIIETVASTGAFTAVADQGKVVVGVHNATDFLRAVSEARATVVGEPLFQGRTQQLWQVVITNDANSKELARGQVRLAVIDRPS</sequence>
<dbReference type="PANTHER" id="PTHR43240:SF5">
    <property type="entry name" value="1,4-DIHYDROXY-2-NAPHTHOYL-COA THIOESTERASE 1"/>
    <property type="match status" value="1"/>
</dbReference>
<comment type="caution">
    <text evidence="4">The sequence shown here is derived from an EMBL/GenBank/DDBJ whole genome shotgun (WGS) entry which is preliminary data.</text>
</comment>
<reference evidence="4 5" key="1">
    <citation type="submission" date="2019-03" db="EMBL/GenBank/DDBJ databases">
        <title>Genomic Encyclopedia of Archaeal and Bacterial Type Strains, Phase II (KMG-II): from individual species to whole genera.</title>
        <authorList>
            <person name="Goeker M."/>
        </authorList>
    </citation>
    <scope>NUCLEOTIDE SEQUENCE [LARGE SCALE GENOMIC DNA]</scope>
    <source>
        <strain evidence="4 5">DSM 24323</strain>
    </source>
</reference>
<evidence type="ECO:0000313" key="5">
    <source>
        <dbReference type="Proteomes" id="UP000295371"/>
    </source>
</evidence>
<feature type="domain" description="Thioesterase" evidence="3">
    <location>
        <begin position="50"/>
        <end position="123"/>
    </location>
</feature>
<dbReference type="EMBL" id="SOAW01000001">
    <property type="protein sequence ID" value="TDT33655.1"/>
    <property type="molecule type" value="Genomic_DNA"/>
</dbReference>
<dbReference type="GO" id="GO:0061522">
    <property type="term" value="F:1,4-dihydroxy-2-naphthoyl-CoA thioesterase activity"/>
    <property type="evidence" value="ECO:0007669"/>
    <property type="project" value="TreeGrafter"/>
</dbReference>
<accession>A0A4R7J8M0</accession>
<evidence type="ECO:0000259" key="3">
    <source>
        <dbReference type="Pfam" id="PF03061"/>
    </source>
</evidence>
<dbReference type="GO" id="GO:0005829">
    <property type="term" value="C:cytosol"/>
    <property type="evidence" value="ECO:0007669"/>
    <property type="project" value="TreeGrafter"/>
</dbReference>